<dbReference type="PANTHER" id="PTHR47506:SF6">
    <property type="entry name" value="HTH-TYPE TRANSCRIPTIONAL REPRESSOR NEMR"/>
    <property type="match status" value="1"/>
</dbReference>
<feature type="domain" description="HTH tetR-type" evidence="5">
    <location>
        <begin position="11"/>
        <end position="71"/>
    </location>
</feature>
<dbReference type="Pfam" id="PF21351">
    <property type="entry name" value="TetR_C_41"/>
    <property type="match status" value="1"/>
</dbReference>
<evidence type="ECO:0000256" key="2">
    <source>
        <dbReference type="ARBA" id="ARBA00023125"/>
    </source>
</evidence>
<dbReference type="SUPFAM" id="SSF46689">
    <property type="entry name" value="Homeodomain-like"/>
    <property type="match status" value="1"/>
</dbReference>
<name>A0ABS5B3I6_9STRE</name>
<protein>
    <submittedName>
        <fullName evidence="6">TetR/AcrR family transcriptional regulator</fullName>
    </submittedName>
</protein>
<dbReference type="InterPro" id="IPR049484">
    <property type="entry name" value="Rv0078-like_C"/>
</dbReference>
<feature type="DNA-binding region" description="H-T-H motif" evidence="4">
    <location>
        <begin position="34"/>
        <end position="53"/>
    </location>
</feature>
<dbReference type="EMBL" id="PRDG01000003">
    <property type="protein sequence ID" value="MBP2623395.1"/>
    <property type="molecule type" value="Genomic_DNA"/>
</dbReference>
<accession>A0ABS5B3I6</accession>
<evidence type="ECO:0000256" key="1">
    <source>
        <dbReference type="ARBA" id="ARBA00023015"/>
    </source>
</evidence>
<proteinExistence type="predicted"/>
<dbReference type="Gene3D" id="1.10.357.10">
    <property type="entry name" value="Tetracycline Repressor, domain 2"/>
    <property type="match status" value="1"/>
</dbReference>
<keyword evidence="7" id="KW-1185">Reference proteome</keyword>
<sequence>MMSNKKETASKQTVGQLMEVARKHFILYGYDKSSLEKIVAEVGMTRGALYHHFKNKRALFVAVLNEIQKEVGQAVEREADSHTDTWEQLLYGCLTFVEEAIKEDRKRILLIDAVNVVDWKEWREMDQANSATLLKEQLGLLKDEGKLIDIDIPVLAHLLSGALNELSLYLAERESYDRQSIYQVIARLLGGFKVNG</sequence>
<dbReference type="PANTHER" id="PTHR47506">
    <property type="entry name" value="TRANSCRIPTIONAL REGULATORY PROTEIN"/>
    <property type="match status" value="1"/>
</dbReference>
<gene>
    <name evidence="6" type="ORF">C4K46_05510</name>
</gene>
<evidence type="ECO:0000256" key="3">
    <source>
        <dbReference type="ARBA" id="ARBA00023163"/>
    </source>
</evidence>
<reference evidence="6 7" key="1">
    <citation type="submission" date="2018-02" db="EMBL/GenBank/DDBJ databases">
        <title>Draft genome sequence of Streptococcus oricebi CCUG 70868T type strain.</title>
        <authorList>
            <person name="Mendez V."/>
            <person name="Salva-Serra F."/>
            <person name="Jaen-Luchoro D."/>
            <person name="Gonzales-Siles L."/>
            <person name="Karlsson R."/>
            <person name="Engstrom-Jakobsson H."/>
            <person name="Busquets A."/>
            <person name="Gomila M."/>
            <person name="Pineiro-Iglesias B."/>
            <person name="Bennasar-Figueras A."/>
            <person name="Seeger M."/>
            <person name="Moore E."/>
        </authorList>
    </citation>
    <scope>NUCLEOTIDE SEQUENCE [LARGE SCALE GENOMIC DNA]</scope>
    <source>
        <strain evidence="6 7">CCUG 70868</strain>
    </source>
</reference>
<dbReference type="Proteomes" id="UP001519296">
    <property type="component" value="Unassembled WGS sequence"/>
</dbReference>
<evidence type="ECO:0000256" key="4">
    <source>
        <dbReference type="PROSITE-ProRule" id="PRU00335"/>
    </source>
</evidence>
<keyword evidence="2 4" id="KW-0238">DNA-binding</keyword>
<evidence type="ECO:0000313" key="7">
    <source>
        <dbReference type="Proteomes" id="UP001519296"/>
    </source>
</evidence>
<dbReference type="Pfam" id="PF00440">
    <property type="entry name" value="TetR_N"/>
    <property type="match status" value="1"/>
</dbReference>
<dbReference type="PROSITE" id="PS50977">
    <property type="entry name" value="HTH_TETR_2"/>
    <property type="match status" value="1"/>
</dbReference>
<evidence type="ECO:0000259" key="5">
    <source>
        <dbReference type="PROSITE" id="PS50977"/>
    </source>
</evidence>
<keyword evidence="1" id="KW-0805">Transcription regulation</keyword>
<evidence type="ECO:0000313" key="6">
    <source>
        <dbReference type="EMBL" id="MBP2623395.1"/>
    </source>
</evidence>
<dbReference type="InterPro" id="IPR009057">
    <property type="entry name" value="Homeodomain-like_sf"/>
</dbReference>
<organism evidence="6 7">
    <name type="scientific">Streptococcus oricebi</name>
    <dbReference type="NCBI Taxonomy" id="1547447"/>
    <lineage>
        <taxon>Bacteria</taxon>
        <taxon>Bacillati</taxon>
        <taxon>Bacillota</taxon>
        <taxon>Bacilli</taxon>
        <taxon>Lactobacillales</taxon>
        <taxon>Streptococcaceae</taxon>
        <taxon>Streptococcus</taxon>
    </lineage>
</organism>
<dbReference type="PRINTS" id="PR00455">
    <property type="entry name" value="HTHTETR"/>
</dbReference>
<keyword evidence="3" id="KW-0804">Transcription</keyword>
<comment type="caution">
    <text evidence="6">The sequence shown here is derived from an EMBL/GenBank/DDBJ whole genome shotgun (WGS) entry which is preliminary data.</text>
</comment>
<dbReference type="InterPro" id="IPR001647">
    <property type="entry name" value="HTH_TetR"/>
</dbReference>